<dbReference type="eggNOG" id="COG3023">
    <property type="taxonomic scope" value="Bacteria"/>
</dbReference>
<dbReference type="RefSeq" id="WP_006238922.1">
    <property type="nucleotide sequence ID" value="NZ_JH636049.1"/>
</dbReference>
<dbReference type="InterPro" id="IPR036365">
    <property type="entry name" value="PGBD-like_sf"/>
</dbReference>
<protein>
    <submittedName>
        <fullName evidence="4">Negative regulator of beta-lactamase expression</fullName>
    </submittedName>
</protein>
<evidence type="ECO:0000259" key="3">
    <source>
        <dbReference type="SMART" id="SM00701"/>
    </source>
</evidence>
<sequence length="310" mass="33760">MARKPVIDRRTLLVGGGLAVTALGTSLTVPAQASAARHRPVEAPNMYGTAEWGARPPSEPITLLDRKPTYIVVHHTVEPGNTDDFSLDRAFAISRSIQNFHMDTRGWIDTGQQFTISRGGFITEGRHRSIEALRGGTQHVLGANVANHNSEVIGIENEGLYMDVDVPPTLWDSLVALVAYMASQYGVSPDLIRGHRDFNSTACPGDVLYARLPELRLAVAKRLGVKCRQPRPTLLLRPGDAGEDVLTAQRRLRARGYDVPEDGVFGETTRDAVAAFAASIGLAEPTCQACARSDERGYLGVDVWERLAPR</sequence>
<dbReference type="InterPro" id="IPR002477">
    <property type="entry name" value="Peptidoglycan-bd-like"/>
</dbReference>
<organism evidence="4 5">
    <name type="scientific">Saccharomonospora xinjiangensis XJ-54</name>
    <dbReference type="NCBI Taxonomy" id="882086"/>
    <lineage>
        <taxon>Bacteria</taxon>
        <taxon>Bacillati</taxon>
        <taxon>Actinomycetota</taxon>
        <taxon>Actinomycetes</taxon>
        <taxon>Pseudonocardiales</taxon>
        <taxon>Pseudonocardiaceae</taxon>
        <taxon>Saccharomonospora</taxon>
    </lineage>
</organism>
<dbReference type="InterPro" id="IPR002502">
    <property type="entry name" value="Amidase_domain"/>
</dbReference>
<dbReference type="AlphaFoldDB" id="I0V3S2"/>
<dbReference type="InterPro" id="IPR036505">
    <property type="entry name" value="Amidase/PGRP_sf"/>
</dbReference>
<dbReference type="PROSITE" id="PS51318">
    <property type="entry name" value="TAT"/>
    <property type="match status" value="1"/>
</dbReference>
<dbReference type="Pfam" id="PF01510">
    <property type="entry name" value="Amidase_2"/>
    <property type="match status" value="1"/>
</dbReference>
<dbReference type="SUPFAM" id="SSF55846">
    <property type="entry name" value="N-acetylmuramoyl-L-alanine amidase-like"/>
    <property type="match status" value="1"/>
</dbReference>
<dbReference type="Proteomes" id="UP000004691">
    <property type="component" value="Unassembled WGS sequence"/>
</dbReference>
<dbReference type="GO" id="GO:0008270">
    <property type="term" value="F:zinc ion binding"/>
    <property type="evidence" value="ECO:0007669"/>
    <property type="project" value="InterPro"/>
</dbReference>
<dbReference type="Pfam" id="PF01471">
    <property type="entry name" value="PG_binding_1"/>
    <property type="match status" value="1"/>
</dbReference>
<dbReference type="Gene3D" id="1.10.101.10">
    <property type="entry name" value="PGBD-like superfamily/PGBD"/>
    <property type="match status" value="1"/>
</dbReference>
<dbReference type="CDD" id="cd06583">
    <property type="entry name" value="PGRP"/>
    <property type="match status" value="1"/>
</dbReference>
<dbReference type="SUPFAM" id="SSF47090">
    <property type="entry name" value="PGBD-like"/>
    <property type="match status" value="1"/>
</dbReference>
<dbReference type="PANTHER" id="PTHR11022:SF41">
    <property type="entry name" value="PEPTIDOGLYCAN-RECOGNITION PROTEIN LC-RELATED"/>
    <property type="match status" value="1"/>
</dbReference>
<proteinExistence type="inferred from homology"/>
<evidence type="ECO:0000313" key="5">
    <source>
        <dbReference type="Proteomes" id="UP000004691"/>
    </source>
</evidence>
<feature type="domain" description="Peptidoglycan recognition protein family" evidence="3">
    <location>
        <begin position="44"/>
        <end position="199"/>
    </location>
</feature>
<dbReference type="Gene3D" id="3.40.80.10">
    <property type="entry name" value="Peptidoglycan recognition protein-like"/>
    <property type="match status" value="1"/>
</dbReference>
<dbReference type="SMART" id="SM00644">
    <property type="entry name" value="Ami_2"/>
    <property type="match status" value="1"/>
</dbReference>
<dbReference type="GO" id="GO:0008745">
    <property type="term" value="F:N-acetylmuramoyl-L-alanine amidase activity"/>
    <property type="evidence" value="ECO:0007669"/>
    <property type="project" value="InterPro"/>
</dbReference>
<accession>I0V3S2</accession>
<dbReference type="EMBL" id="JH636049">
    <property type="protein sequence ID" value="EID54775.1"/>
    <property type="molecule type" value="Genomic_DNA"/>
</dbReference>
<dbReference type="GO" id="GO:0009253">
    <property type="term" value="P:peptidoglycan catabolic process"/>
    <property type="evidence" value="ECO:0007669"/>
    <property type="project" value="InterPro"/>
</dbReference>
<comment type="similarity">
    <text evidence="1">Belongs to the N-acetylmuramoyl-L-alanine amidase 2 family.</text>
</comment>
<dbReference type="OrthoDB" id="514320at2"/>
<feature type="domain" description="N-acetylmuramoyl-L-alanine amidase" evidence="2">
    <location>
        <begin position="56"/>
        <end position="205"/>
    </location>
</feature>
<evidence type="ECO:0000259" key="2">
    <source>
        <dbReference type="SMART" id="SM00644"/>
    </source>
</evidence>
<dbReference type="STRING" id="882086.SacxiDRAFT_2553"/>
<dbReference type="InterPro" id="IPR006619">
    <property type="entry name" value="PGRP_domain_met/bac"/>
</dbReference>
<dbReference type="InterPro" id="IPR006311">
    <property type="entry name" value="TAT_signal"/>
</dbReference>
<reference evidence="4 5" key="1">
    <citation type="submission" date="2012-01" db="EMBL/GenBank/DDBJ databases">
        <title>Improved High-Quality Draft sequence of Saccharomonospora xinjiangensis XJ-54.</title>
        <authorList>
            <consortium name="US DOE Joint Genome Institute"/>
            <person name="Lucas S."/>
            <person name="Han J."/>
            <person name="Lapidus A."/>
            <person name="Cheng J.-F."/>
            <person name="Goodwin L."/>
            <person name="Pitluck S."/>
            <person name="Peters L."/>
            <person name="Mikhailova N."/>
            <person name="Teshima H."/>
            <person name="Detter J.C."/>
            <person name="Han C."/>
            <person name="Tapia R."/>
            <person name="Land M."/>
            <person name="Hauser L."/>
            <person name="Kyrpides N."/>
            <person name="Ivanova N."/>
            <person name="Pagani I."/>
            <person name="Brambilla E.-M."/>
            <person name="Klenk H.-P."/>
            <person name="Woyke T."/>
        </authorList>
    </citation>
    <scope>NUCLEOTIDE SEQUENCE [LARGE SCALE GENOMIC DNA]</scope>
    <source>
        <strain evidence="4 5">XJ-54</strain>
    </source>
</reference>
<gene>
    <name evidence="4" type="ORF">SacxiDRAFT_2553</name>
</gene>
<evidence type="ECO:0000313" key="4">
    <source>
        <dbReference type="EMBL" id="EID54775.1"/>
    </source>
</evidence>
<dbReference type="SMART" id="SM00701">
    <property type="entry name" value="PGRP"/>
    <property type="match status" value="1"/>
</dbReference>
<name>I0V3S2_9PSEU</name>
<dbReference type="InterPro" id="IPR036366">
    <property type="entry name" value="PGBDSf"/>
</dbReference>
<dbReference type="PANTHER" id="PTHR11022">
    <property type="entry name" value="PEPTIDOGLYCAN RECOGNITION PROTEIN"/>
    <property type="match status" value="1"/>
</dbReference>
<evidence type="ECO:0000256" key="1">
    <source>
        <dbReference type="ARBA" id="ARBA00007553"/>
    </source>
</evidence>
<dbReference type="HOGENOM" id="CLU_752032_0_0_11"/>
<keyword evidence="5" id="KW-1185">Reference proteome</keyword>
<dbReference type="InterPro" id="IPR015510">
    <property type="entry name" value="PGRP"/>
</dbReference>